<dbReference type="InterPro" id="IPR002636">
    <property type="entry name" value="DUF29"/>
</dbReference>
<dbReference type="PATRIC" id="fig|401562.3.peg.1900"/>
<name>A0A175R7R2_9HYPH</name>
<evidence type="ECO:0008006" key="3">
    <source>
        <dbReference type="Google" id="ProtNLM"/>
    </source>
</evidence>
<accession>A0A175R7R2</accession>
<dbReference type="PANTHER" id="PTHR34235">
    <property type="entry name" value="SLR1203 PROTEIN-RELATED"/>
    <property type="match status" value="1"/>
</dbReference>
<dbReference type="AlphaFoldDB" id="A0A175R7R2"/>
<dbReference type="STRING" id="401562.NS365_16235"/>
<proteinExistence type="predicted"/>
<gene>
    <name evidence="1" type="ORF">NS226_11810</name>
</gene>
<dbReference type="EMBL" id="LDPZ01000023">
    <property type="protein sequence ID" value="KTQ95365.1"/>
    <property type="molecule type" value="Genomic_DNA"/>
</dbReference>
<evidence type="ECO:0000313" key="2">
    <source>
        <dbReference type="Proteomes" id="UP000078272"/>
    </source>
</evidence>
<dbReference type="Pfam" id="PF01724">
    <property type="entry name" value="DUF29"/>
    <property type="match status" value="1"/>
</dbReference>
<organism evidence="1 2">
    <name type="scientific">Aureimonas ureilytica</name>
    <dbReference type="NCBI Taxonomy" id="401562"/>
    <lineage>
        <taxon>Bacteria</taxon>
        <taxon>Pseudomonadati</taxon>
        <taxon>Pseudomonadota</taxon>
        <taxon>Alphaproteobacteria</taxon>
        <taxon>Hyphomicrobiales</taxon>
        <taxon>Aurantimonadaceae</taxon>
        <taxon>Aureimonas</taxon>
    </lineage>
</organism>
<protein>
    <recommendedName>
        <fullName evidence="3">DUF29 domain-containing protein</fullName>
    </recommendedName>
</protein>
<dbReference type="OrthoDB" id="425753at2"/>
<dbReference type="Gene3D" id="1.20.1220.20">
    <property type="entry name" value="Uncharcterised protein PF01724"/>
    <property type="match status" value="1"/>
</dbReference>
<evidence type="ECO:0000313" key="1">
    <source>
        <dbReference type="EMBL" id="KTQ95365.1"/>
    </source>
</evidence>
<reference evidence="1 2" key="1">
    <citation type="journal article" date="2016" name="Front. Microbiol.">
        <title>Genomic Resource of Rice Seed Associated Bacteria.</title>
        <authorList>
            <person name="Midha S."/>
            <person name="Bansal K."/>
            <person name="Sharma S."/>
            <person name="Kumar N."/>
            <person name="Patil P.P."/>
            <person name="Chaudhry V."/>
            <person name="Patil P.B."/>
        </authorList>
    </citation>
    <scope>NUCLEOTIDE SEQUENCE [LARGE SCALE GENOMIC DNA]</scope>
    <source>
        <strain evidence="1 2">NS226</strain>
    </source>
</reference>
<dbReference type="Proteomes" id="UP000078272">
    <property type="component" value="Unassembled WGS sequence"/>
</dbReference>
<comment type="caution">
    <text evidence="1">The sequence shown here is derived from an EMBL/GenBank/DDBJ whole genome shotgun (WGS) entry which is preliminary data.</text>
</comment>
<sequence>MGPVFQTGGTSRSRAGRPTLYERDFFLWTRQQAQLLRERSADASGLDTTRLAAEIEDLGSSQQSEIENRLCVLLAHLLKWQFQPSKRSNSWRATIAEQRMRIARRLRQSPSLRSYPAEVLEEEYALARLNAVAETNMALETFPLSCPFGIDDILDPDFFPGVD</sequence>
<dbReference type="PANTHER" id="PTHR34235:SF4">
    <property type="entry name" value="SLR0291 PROTEIN"/>
    <property type="match status" value="1"/>
</dbReference>